<feature type="region of interest" description="Disordered" evidence="4">
    <location>
        <begin position="282"/>
        <end position="319"/>
    </location>
</feature>
<reference evidence="5 6" key="1">
    <citation type="journal article" date="2016" name="Genome Biol. Evol.">
        <title>Divergent and convergent evolution of fungal pathogenicity.</title>
        <authorList>
            <person name="Shang Y."/>
            <person name="Xiao G."/>
            <person name="Zheng P."/>
            <person name="Cen K."/>
            <person name="Zhan S."/>
            <person name="Wang C."/>
        </authorList>
    </citation>
    <scope>NUCLEOTIDE SEQUENCE [LARGE SCALE GENOMIC DNA]</scope>
    <source>
        <strain evidence="5 6">ARSEF 7405</strain>
    </source>
</reference>
<feature type="compositionally biased region" description="Polar residues" evidence="4">
    <location>
        <begin position="198"/>
        <end position="233"/>
    </location>
</feature>
<protein>
    <submittedName>
        <fullName evidence="5">Uncharacterized protein</fullName>
    </submittedName>
</protein>
<dbReference type="Proteomes" id="UP000242877">
    <property type="component" value="Unassembled WGS sequence"/>
</dbReference>
<dbReference type="GO" id="GO:0016586">
    <property type="term" value="C:RSC-type complex"/>
    <property type="evidence" value="ECO:0007669"/>
    <property type="project" value="TreeGrafter"/>
</dbReference>
<accession>A0A167VDC8</accession>
<evidence type="ECO:0000256" key="1">
    <source>
        <dbReference type="ARBA" id="ARBA00023015"/>
    </source>
</evidence>
<dbReference type="OrthoDB" id="338531at2759"/>
<feature type="region of interest" description="Disordered" evidence="4">
    <location>
        <begin position="175"/>
        <end position="235"/>
    </location>
</feature>
<feature type="region of interest" description="Disordered" evidence="4">
    <location>
        <begin position="1"/>
        <end position="78"/>
    </location>
</feature>
<organism evidence="5 6">
    <name type="scientific">Ascosphaera apis ARSEF 7405</name>
    <dbReference type="NCBI Taxonomy" id="392613"/>
    <lineage>
        <taxon>Eukaryota</taxon>
        <taxon>Fungi</taxon>
        <taxon>Dikarya</taxon>
        <taxon>Ascomycota</taxon>
        <taxon>Pezizomycotina</taxon>
        <taxon>Eurotiomycetes</taxon>
        <taxon>Eurotiomycetidae</taxon>
        <taxon>Onygenales</taxon>
        <taxon>Ascosphaeraceae</taxon>
        <taxon>Ascosphaera</taxon>
    </lineage>
</organism>
<keyword evidence="6" id="KW-1185">Reference proteome</keyword>
<feature type="compositionally biased region" description="Low complexity" evidence="4">
    <location>
        <begin position="67"/>
        <end position="78"/>
    </location>
</feature>
<evidence type="ECO:0000256" key="2">
    <source>
        <dbReference type="ARBA" id="ARBA00023163"/>
    </source>
</evidence>
<dbReference type="VEuPathDB" id="FungiDB:AAP_05750"/>
<dbReference type="InterPro" id="IPR052406">
    <property type="entry name" value="Chromatin_Remodeling_Comp"/>
</dbReference>
<keyword evidence="1" id="KW-0805">Transcription regulation</keyword>
<evidence type="ECO:0000256" key="4">
    <source>
        <dbReference type="SAM" id="MobiDB-lite"/>
    </source>
</evidence>
<feature type="compositionally biased region" description="Low complexity" evidence="4">
    <location>
        <begin position="123"/>
        <end position="145"/>
    </location>
</feature>
<keyword evidence="2" id="KW-0804">Transcription</keyword>
<keyword evidence="3" id="KW-0539">Nucleus</keyword>
<name>A0A167VDC8_9EURO</name>
<feature type="region of interest" description="Disordered" evidence="4">
    <location>
        <begin position="98"/>
        <end position="152"/>
    </location>
</feature>
<gene>
    <name evidence="5" type="ORF">AAP_05750</name>
</gene>
<proteinExistence type="predicted"/>
<evidence type="ECO:0000313" key="6">
    <source>
        <dbReference type="Proteomes" id="UP000242877"/>
    </source>
</evidence>
<feature type="compositionally biased region" description="Low complexity" evidence="4">
    <location>
        <begin position="23"/>
        <end position="57"/>
    </location>
</feature>
<dbReference type="PANTHER" id="PTHR22970:SF14">
    <property type="entry name" value="AT-RICH INTERACTIVE DOMAIN-CONTAINING PROTEIN 2"/>
    <property type="match status" value="1"/>
</dbReference>
<dbReference type="PANTHER" id="PTHR22970">
    <property type="entry name" value="AT-RICH INTERACTIVE DOMAIN-CONTAINING PROTEIN 2"/>
    <property type="match status" value="1"/>
</dbReference>
<evidence type="ECO:0000313" key="5">
    <source>
        <dbReference type="EMBL" id="KZZ87369.1"/>
    </source>
</evidence>
<sequence length="615" mass="66656">MSPARAGSGSGPGPGPDPWRQASSSSRNGIISSVSGSYYQSHQQGQPQGQAGQAQTQRSFHPITVLNSSSSSSVANAPYNAPASAASAVISAVSAVRPVQPPQGQGQGHDQAYSTHYSRAHHSAAGVTTTTTSTASTLQTQPAASRSSLVTAATPSLHHQYQSQQLQQFPTAAAGVVPAYTPPPPSQGYGQGQAQPTYHHSTSAHIQHSAPPSSSLAYHSQYPHSTYPHQGQYPTAADRATNSISSMASTYDAASATTANGGAGSGGLLGPNSSMIPLTTIPVDTPSNKRGEFAHSLQQSRKNEEEKNPFYQPPEFDPLNFSTLPEKTPRIYDHCVKGLESGLPTEVEFALHHLVIISDERGDKFRFCDFPGLADSLLEAAWEITFLIHGVSFETSYDPISADDPRINVIDGCYGTPDLVRRINALPVTMQGNGEEELETVGLGRYRRMVSEAALVIHNMCTLEENAIWLADMAAFKDWVIYLLNMPAVAREKYVEILNNALETAEMVAPFWVFEKNDALIPGLLECLKSSDRTHIILALRIFVCWGMDRPDARKEMALDGYMTEEILKAVFNSLLLEQDRDMLNTTLDFLYQYTTVPSNVAHVIRLLDSELPTR</sequence>
<comment type="caution">
    <text evidence="5">The sequence shown here is derived from an EMBL/GenBank/DDBJ whole genome shotgun (WGS) entry which is preliminary data.</text>
</comment>
<dbReference type="EMBL" id="AZGZ01000035">
    <property type="protein sequence ID" value="KZZ87369.1"/>
    <property type="molecule type" value="Genomic_DNA"/>
</dbReference>
<dbReference type="AlphaFoldDB" id="A0A167VDC8"/>
<evidence type="ECO:0000256" key="3">
    <source>
        <dbReference type="ARBA" id="ARBA00023242"/>
    </source>
</evidence>